<dbReference type="Proteomes" id="UP000037696">
    <property type="component" value="Unassembled WGS sequence"/>
</dbReference>
<name>A0A0M9WE51_9EURO</name>
<proteinExistence type="predicted"/>
<sequence length="109" mass="12087">MTAPSGQANVVLLREVGPITFLGPKSIEITPKTYENPFQLPNLPNLLNLLNLLATSSFFSRFSSYADLVPNKGKSKRSMSWGSILYSIHMQGLILRGCPSYIVYYAAPY</sequence>
<keyword evidence="2" id="KW-1185">Reference proteome</keyword>
<evidence type="ECO:0000313" key="1">
    <source>
        <dbReference type="EMBL" id="KOS41143.1"/>
    </source>
</evidence>
<evidence type="ECO:0000313" key="2">
    <source>
        <dbReference type="Proteomes" id="UP000037696"/>
    </source>
</evidence>
<organism evidence="1 2">
    <name type="scientific">Penicillium nordicum</name>
    <dbReference type="NCBI Taxonomy" id="229535"/>
    <lineage>
        <taxon>Eukaryota</taxon>
        <taxon>Fungi</taxon>
        <taxon>Dikarya</taxon>
        <taxon>Ascomycota</taxon>
        <taxon>Pezizomycotina</taxon>
        <taxon>Eurotiomycetes</taxon>
        <taxon>Eurotiomycetidae</taxon>
        <taxon>Eurotiales</taxon>
        <taxon>Aspergillaceae</taxon>
        <taxon>Penicillium</taxon>
    </lineage>
</organism>
<accession>A0A0M9WE51</accession>
<reference evidence="1 2" key="1">
    <citation type="submission" date="2015-08" db="EMBL/GenBank/DDBJ databases">
        <title>Genome sequencing of Penicillium nordicum.</title>
        <authorList>
            <person name="Nguyen H.D."/>
            <person name="Seifert K.A."/>
        </authorList>
    </citation>
    <scope>NUCLEOTIDE SEQUENCE [LARGE SCALE GENOMIC DNA]</scope>
    <source>
        <strain evidence="1 2">DAOMC 185683</strain>
    </source>
</reference>
<dbReference type="EMBL" id="LHQQ01000140">
    <property type="protein sequence ID" value="KOS41143.1"/>
    <property type="molecule type" value="Genomic_DNA"/>
</dbReference>
<comment type="caution">
    <text evidence="1">The sequence shown here is derived from an EMBL/GenBank/DDBJ whole genome shotgun (WGS) entry which is preliminary data.</text>
</comment>
<gene>
    <name evidence="1" type="ORF">ACN38_g7958</name>
</gene>
<dbReference type="AlphaFoldDB" id="A0A0M9WE51"/>
<protein>
    <submittedName>
        <fullName evidence="1">Uncharacterized protein</fullName>
    </submittedName>
</protein>